<dbReference type="AlphaFoldDB" id="A0ABD2Y1I2"/>
<reference evidence="1 2" key="1">
    <citation type="submission" date="2024-11" db="EMBL/GenBank/DDBJ databases">
        <title>A near-complete genome assembly of Cinchona calisaya.</title>
        <authorList>
            <person name="Lian D.C."/>
            <person name="Zhao X.W."/>
            <person name="Wei L."/>
        </authorList>
    </citation>
    <scope>NUCLEOTIDE SEQUENCE [LARGE SCALE GENOMIC DNA]</scope>
    <source>
        <tissue evidence="1">Nenye</tissue>
    </source>
</reference>
<protein>
    <submittedName>
        <fullName evidence="1">Uncharacterized protein</fullName>
    </submittedName>
</protein>
<name>A0ABD2Y1I2_9GENT</name>
<evidence type="ECO:0000313" key="2">
    <source>
        <dbReference type="Proteomes" id="UP001630127"/>
    </source>
</evidence>
<keyword evidence="2" id="KW-1185">Reference proteome</keyword>
<sequence length="90" mass="9281">MRTYWLRPSDISGAKIMNILGKKNVGWAAISHLLVAREIAVDVAAAPGCTVGANAAQEVVIDVVAMGIDAAQGPIINVPANQDMVITAVG</sequence>
<comment type="caution">
    <text evidence="1">The sequence shown here is derived from an EMBL/GenBank/DDBJ whole genome shotgun (WGS) entry which is preliminary data.</text>
</comment>
<proteinExistence type="predicted"/>
<organism evidence="1 2">
    <name type="scientific">Cinchona calisaya</name>
    <dbReference type="NCBI Taxonomy" id="153742"/>
    <lineage>
        <taxon>Eukaryota</taxon>
        <taxon>Viridiplantae</taxon>
        <taxon>Streptophyta</taxon>
        <taxon>Embryophyta</taxon>
        <taxon>Tracheophyta</taxon>
        <taxon>Spermatophyta</taxon>
        <taxon>Magnoliopsida</taxon>
        <taxon>eudicotyledons</taxon>
        <taxon>Gunneridae</taxon>
        <taxon>Pentapetalae</taxon>
        <taxon>asterids</taxon>
        <taxon>lamiids</taxon>
        <taxon>Gentianales</taxon>
        <taxon>Rubiaceae</taxon>
        <taxon>Cinchonoideae</taxon>
        <taxon>Cinchoneae</taxon>
        <taxon>Cinchona</taxon>
    </lineage>
</organism>
<dbReference type="Proteomes" id="UP001630127">
    <property type="component" value="Unassembled WGS sequence"/>
</dbReference>
<dbReference type="EMBL" id="JBJUIK010000016">
    <property type="protein sequence ID" value="KAL3500555.1"/>
    <property type="molecule type" value="Genomic_DNA"/>
</dbReference>
<gene>
    <name evidence="1" type="ORF">ACH5RR_039648</name>
</gene>
<evidence type="ECO:0000313" key="1">
    <source>
        <dbReference type="EMBL" id="KAL3500555.1"/>
    </source>
</evidence>
<accession>A0ABD2Y1I2</accession>